<reference evidence="1 2" key="1">
    <citation type="journal article" date="2002" name="J. Mol. Microbiol. Biotechnol.">
        <title>The genome of Methanosarcina mazei: evidence for lateral gene transfer between Bacteria and Archaea.</title>
        <authorList>
            <person name="Deppenmeier U."/>
            <person name="Johann A."/>
            <person name="Hartsch T."/>
            <person name="Merkl R."/>
            <person name="Schmitz R.A."/>
            <person name="Martinez-Arias R."/>
            <person name="Henne A."/>
            <person name="Wiezer A."/>
            <person name="Baumer S."/>
            <person name="Jacobi C."/>
            <person name="Bruggemann H."/>
            <person name="Lienard T."/>
            <person name="Christmann A."/>
            <person name="Bomeke M."/>
            <person name="Steckel S."/>
            <person name="Bhattacharyya A."/>
            <person name="Lykidis A."/>
            <person name="Overbeek R."/>
            <person name="Klenk H.P."/>
            <person name="Gunsalus R.P."/>
            <person name="Fritz H.J."/>
            <person name="Gottschalk G."/>
        </authorList>
    </citation>
    <scope>NUCLEOTIDE SEQUENCE [LARGE SCALE GENOMIC DNA]</scope>
    <source>
        <strain evidence="2">ATCC BAA-159 / DSM 3647 / Goe1 / Go1 / JCM 11833 / OCM 88</strain>
    </source>
</reference>
<dbReference type="AlphaFoldDB" id="Q8PVW6"/>
<proteinExistence type="predicted"/>
<dbReference type="Proteomes" id="UP000000595">
    <property type="component" value="Chromosome"/>
</dbReference>
<evidence type="ECO:0000313" key="1">
    <source>
        <dbReference type="EMBL" id="AAM31537.1"/>
    </source>
</evidence>
<dbReference type="HOGENOM" id="CLU_1965578_0_0_2"/>
<sequence length="127" mass="14569">MLIKSKPAQLLKGLICRDHRIKLTVPIDAQSWADFKLLRRKNCIKLRKRTIYIVLSIYFSDLVSSLWVQKFYSSNPEGCRIIEVLRLCKGSNLLGLKQVSISVYSRVKVCSGTQPVHQLSFCSDVRI</sequence>
<name>Q8PVW6_METMA</name>
<dbReference type="EMBL" id="AE008384">
    <property type="protein sequence ID" value="AAM31537.1"/>
    <property type="molecule type" value="Genomic_DNA"/>
</dbReference>
<accession>Q8PVW6</accession>
<protein>
    <submittedName>
        <fullName evidence="1">Uncharacterized protein</fullName>
    </submittedName>
</protein>
<gene>
    <name evidence="1" type="ordered locus">MM_1841</name>
</gene>
<organism evidence="1 2">
    <name type="scientific">Methanosarcina mazei (strain ATCC BAA-159 / DSM 3647 / Goe1 / Go1 / JCM 11833 / OCM 88)</name>
    <name type="common">Methanosarcina frisia</name>
    <dbReference type="NCBI Taxonomy" id="192952"/>
    <lineage>
        <taxon>Archaea</taxon>
        <taxon>Methanobacteriati</taxon>
        <taxon>Methanobacteriota</taxon>
        <taxon>Stenosarchaea group</taxon>
        <taxon>Methanomicrobia</taxon>
        <taxon>Methanosarcinales</taxon>
        <taxon>Methanosarcinaceae</taxon>
        <taxon>Methanosarcina</taxon>
    </lineage>
</organism>
<evidence type="ECO:0000313" key="2">
    <source>
        <dbReference type="Proteomes" id="UP000000595"/>
    </source>
</evidence>
<dbReference type="KEGG" id="mma:MM_1841"/>